<evidence type="ECO:0000313" key="1">
    <source>
        <dbReference type="EMBL" id="NMG04913.1"/>
    </source>
</evidence>
<proteinExistence type="predicted"/>
<organism evidence="1 2">
    <name type="scientific">Azoarcus taiwanensis</name>
    <dbReference type="NCBI Taxonomy" id="666964"/>
    <lineage>
        <taxon>Bacteria</taxon>
        <taxon>Pseudomonadati</taxon>
        <taxon>Pseudomonadota</taxon>
        <taxon>Betaproteobacteria</taxon>
        <taxon>Rhodocyclales</taxon>
        <taxon>Zoogloeaceae</taxon>
        <taxon>Azoarcus</taxon>
    </lineage>
</organism>
<sequence>MLETPPASTNRLPRNAGITLAVLLTATLATTAYTRDSVQSVSYICGDGDRFSVEYRNGQARVRHGIGVFSLTAQSEGEVSRFSDGNLVLVSRNGVATLKHAGPTSSENCRPIGLDT</sequence>
<dbReference type="AlphaFoldDB" id="A0A972JC83"/>
<evidence type="ECO:0000313" key="2">
    <source>
        <dbReference type="Proteomes" id="UP000599523"/>
    </source>
</evidence>
<gene>
    <name evidence="1" type="ORF">GPA21_18335</name>
</gene>
<accession>A0A972JC83</accession>
<evidence type="ECO:0008006" key="3">
    <source>
        <dbReference type="Google" id="ProtNLM"/>
    </source>
</evidence>
<reference evidence="1" key="1">
    <citation type="submission" date="2019-12" db="EMBL/GenBank/DDBJ databases">
        <title>Comparative genomics gives insights into the taxonomy of the Azoarcus-Aromatoleum group and reveals separate origins of nif in the plant-associated Azoarcus and non-plant-associated Aromatoleum sub-groups.</title>
        <authorList>
            <person name="Lafos M."/>
            <person name="Maluk M."/>
            <person name="Batista M."/>
            <person name="Junghare M."/>
            <person name="Carmona M."/>
            <person name="Faoro H."/>
            <person name="Cruz L.M."/>
            <person name="Battistoni F."/>
            <person name="De Souza E."/>
            <person name="Pedrosa F."/>
            <person name="Chen W.-M."/>
            <person name="Poole P.S."/>
            <person name="Dixon R.A."/>
            <person name="James E.K."/>
        </authorList>
    </citation>
    <scope>NUCLEOTIDE SEQUENCE</scope>
    <source>
        <strain evidence="1">NSC3</strain>
    </source>
</reference>
<dbReference type="EMBL" id="WTVM01000172">
    <property type="protein sequence ID" value="NMG04913.1"/>
    <property type="molecule type" value="Genomic_DNA"/>
</dbReference>
<protein>
    <recommendedName>
        <fullName evidence="3">C-type lysozyme inhibitor domain-containing protein</fullName>
    </recommendedName>
</protein>
<dbReference type="Gene3D" id="2.40.128.200">
    <property type="match status" value="1"/>
</dbReference>
<dbReference type="InterPro" id="IPR036328">
    <property type="entry name" value="MliC_sf"/>
</dbReference>
<dbReference type="RefSeq" id="WP_168989543.1">
    <property type="nucleotide sequence ID" value="NZ_CAWPHM010000080.1"/>
</dbReference>
<keyword evidence="2" id="KW-1185">Reference proteome</keyword>
<comment type="caution">
    <text evidence="1">The sequence shown here is derived from an EMBL/GenBank/DDBJ whole genome shotgun (WGS) entry which is preliminary data.</text>
</comment>
<name>A0A972JC83_9RHOO</name>
<dbReference type="Proteomes" id="UP000599523">
    <property type="component" value="Unassembled WGS sequence"/>
</dbReference>